<keyword evidence="1" id="KW-0175">Coiled coil</keyword>
<dbReference type="EMBL" id="JBHUIO010000008">
    <property type="protein sequence ID" value="MFD2170805.1"/>
    <property type="molecule type" value="Genomic_DNA"/>
</dbReference>
<feature type="compositionally biased region" description="Polar residues" evidence="2">
    <location>
        <begin position="17"/>
        <end position="28"/>
    </location>
</feature>
<feature type="region of interest" description="Disordered" evidence="2">
    <location>
        <begin position="442"/>
        <end position="462"/>
    </location>
</feature>
<comment type="caution">
    <text evidence="3">The sequence shown here is derived from an EMBL/GenBank/DDBJ whole genome shotgun (WGS) entry which is preliminary data.</text>
</comment>
<feature type="region of interest" description="Disordered" evidence="2">
    <location>
        <begin position="1"/>
        <end position="29"/>
    </location>
</feature>
<name>A0ABW4ZZ11_9BACL</name>
<evidence type="ECO:0000313" key="3">
    <source>
        <dbReference type="EMBL" id="MFD2170805.1"/>
    </source>
</evidence>
<keyword evidence="4" id="KW-1185">Reference proteome</keyword>
<evidence type="ECO:0000256" key="2">
    <source>
        <dbReference type="SAM" id="MobiDB-lite"/>
    </source>
</evidence>
<dbReference type="Proteomes" id="UP001597343">
    <property type="component" value="Unassembled WGS sequence"/>
</dbReference>
<feature type="region of interest" description="Disordered" evidence="2">
    <location>
        <begin position="73"/>
        <end position="103"/>
    </location>
</feature>
<evidence type="ECO:0000313" key="4">
    <source>
        <dbReference type="Proteomes" id="UP001597343"/>
    </source>
</evidence>
<reference evidence="4" key="1">
    <citation type="journal article" date="2019" name="Int. J. Syst. Evol. Microbiol.">
        <title>The Global Catalogue of Microorganisms (GCM) 10K type strain sequencing project: providing services to taxonomists for standard genome sequencing and annotation.</title>
        <authorList>
            <consortium name="The Broad Institute Genomics Platform"/>
            <consortium name="The Broad Institute Genome Sequencing Center for Infectious Disease"/>
            <person name="Wu L."/>
            <person name="Ma J."/>
        </authorList>
    </citation>
    <scope>NUCLEOTIDE SEQUENCE [LARGE SCALE GENOMIC DNA]</scope>
    <source>
        <strain evidence="4">CGMCC 1.13574</strain>
    </source>
</reference>
<feature type="coiled-coil region" evidence="1">
    <location>
        <begin position="239"/>
        <end position="304"/>
    </location>
</feature>
<sequence length="673" mass="75479">MVRGQYPRKMSKGDSAVQRNSAPPSSGSHLLAPEQLVQMAKVSPHALNKDQIMQLQRTFGNGAVLQMMNNSLAQQKPGKEKRESDHQINKATKKKMKLDTDDEESNIDLEEDVRAKEKRIEAELEKIDLIHHDELNKAKVELQEKLKLIDTPEKPVDKSLREKVGALSDRIATAALETQKTRAERVKAILAKEEEIKAADRDVVSSEEDYDQKLKLNTKPLTRADMKKIDKEYDRQAVIDKLAEAEREAFDELKAADKEKWHKQQIESLVNDKAAEIESNKEAIKNAKLDVEENLAIKNDLQREMESLSVQMSPPMALVQKEIAKCKTELYWLQNPKSTADFKHKLTDLNEKDLEDCKKRLTDVESDLFKKLLKVAGLATHHFAAVPDDQNEIDIGSADTTNAQQVGIFGYGTNRVGKTVKVNSGSATASIPSSKLENAKPWALPGNIDTKPKDTTRPNLSGVQIGPAIASYESERSHYDKVMKNDVTDQQLATLLLSDSIAEMDKHLTSFGTPDAQRDEIKKYVIPRRVLLNLESARNRSSAPFHALAMIGVRDGWRGVASKEKYSDQQFHLPDYYSKDGLLNPMAPVGATAKGGSHAEAKSHRRNTQFHLLKDMLTYCIERVKAKPEKPEIPVPVSNLAKAIVNYMKGSAVDEDSKIVKDAFHYLLENRNS</sequence>
<dbReference type="RefSeq" id="WP_386047111.1">
    <property type="nucleotide sequence ID" value="NZ_JBHUIO010000008.1"/>
</dbReference>
<organism evidence="3 4">
    <name type="scientific">Tumebacillus lipolyticus</name>
    <dbReference type="NCBI Taxonomy" id="1280370"/>
    <lineage>
        <taxon>Bacteria</taxon>
        <taxon>Bacillati</taxon>
        <taxon>Bacillota</taxon>
        <taxon>Bacilli</taxon>
        <taxon>Bacillales</taxon>
        <taxon>Alicyclobacillaceae</taxon>
        <taxon>Tumebacillus</taxon>
    </lineage>
</organism>
<feature type="compositionally biased region" description="Basic and acidic residues" evidence="2">
    <location>
        <begin position="77"/>
        <end position="88"/>
    </location>
</feature>
<evidence type="ECO:0000256" key="1">
    <source>
        <dbReference type="SAM" id="Coils"/>
    </source>
</evidence>
<proteinExistence type="predicted"/>
<protein>
    <recommendedName>
        <fullName evidence="5">GRIP domain-containing protein</fullName>
    </recommendedName>
</protein>
<accession>A0ABW4ZZ11</accession>
<evidence type="ECO:0008006" key="5">
    <source>
        <dbReference type="Google" id="ProtNLM"/>
    </source>
</evidence>
<gene>
    <name evidence="3" type="ORF">ACFSOY_12450</name>
</gene>